<accession>A0AAE0Z5X0</accession>
<proteinExistence type="predicted"/>
<name>A0AAE0Z5X0_9GAST</name>
<organism evidence="1 2">
    <name type="scientific">Elysia crispata</name>
    <name type="common">lettuce slug</name>
    <dbReference type="NCBI Taxonomy" id="231223"/>
    <lineage>
        <taxon>Eukaryota</taxon>
        <taxon>Metazoa</taxon>
        <taxon>Spiralia</taxon>
        <taxon>Lophotrochozoa</taxon>
        <taxon>Mollusca</taxon>
        <taxon>Gastropoda</taxon>
        <taxon>Heterobranchia</taxon>
        <taxon>Euthyneura</taxon>
        <taxon>Panpulmonata</taxon>
        <taxon>Sacoglossa</taxon>
        <taxon>Placobranchoidea</taxon>
        <taxon>Plakobranchidae</taxon>
        <taxon>Elysia</taxon>
    </lineage>
</organism>
<protein>
    <submittedName>
        <fullName evidence="1">Uncharacterized protein</fullName>
    </submittedName>
</protein>
<reference evidence="1" key="1">
    <citation type="journal article" date="2023" name="G3 (Bethesda)">
        <title>A reference genome for the long-term kleptoplast-retaining sea slug Elysia crispata morphotype clarki.</title>
        <authorList>
            <person name="Eastman K.E."/>
            <person name="Pendleton A.L."/>
            <person name="Shaikh M.A."/>
            <person name="Suttiyut T."/>
            <person name="Ogas R."/>
            <person name="Tomko P."/>
            <person name="Gavelis G."/>
            <person name="Widhalm J.R."/>
            <person name="Wisecaver J.H."/>
        </authorList>
    </citation>
    <scope>NUCLEOTIDE SEQUENCE</scope>
    <source>
        <strain evidence="1">ECLA1</strain>
    </source>
</reference>
<comment type="caution">
    <text evidence="1">The sequence shown here is derived from an EMBL/GenBank/DDBJ whole genome shotgun (WGS) entry which is preliminary data.</text>
</comment>
<dbReference type="AlphaFoldDB" id="A0AAE0Z5X0"/>
<keyword evidence="2" id="KW-1185">Reference proteome</keyword>
<evidence type="ECO:0000313" key="2">
    <source>
        <dbReference type="Proteomes" id="UP001283361"/>
    </source>
</evidence>
<sequence>MSSDSELGEITLDYRTMANCSVLIYGKQCGASWHHQECDCSPEIDALCFMAFCPYFIFCSGTRPDNRPA</sequence>
<evidence type="ECO:0000313" key="1">
    <source>
        <dbReference type="EMBL" id="KAK3763310.1"/>
    </source>
</evidence>
<gene>
    <name evidence="1" type="ORF">RRG08_021133</name>
</gene>
<dbReference type="Proteomes" id="UP001283361">
    <property type="component" value="Unassembled WGS sequence"/>
</dbReference>
<dbReference type="EMBL" id="JAWDGP010004573">
    <property type="protein sequence ID" value="KAK3763310.1"/>
    <property type="molecule type" value="Genomic_DNA"/>
</dbReference>